<name>A0A558BHF0_9GAMM</name>
<proteinExistence type="predicted"/>
<organism evidence="1 2">
    <name type="scientific">Marinobacter vinifirmus</name>
    <dbReference type="NCBI Taxonomy" id="355591"/>
    <lineage>
        <taxon>Bacteria</taxon>
        <taxon>Pseudomonadati</taxon>
        <taxon>Pseudomonadota</taxon>
        <taxon>Gammaproteobacteria</taxon>
        <taxon>Pseudomonadales</taxon>
        <taxon>Marinobacteraceae</taxon>
        <taxon>Marinobacter</taxon>
    </lineage>
</organism>
<evidence type="ECO:0000313" key="2">
    <source>
        <dbReference type="Proteomes" id="UP000319142"/>
    </source>
</evidence>
<comment type="caution">
    <text evidence="1">The sequence shown here is derived from an EMBL/GenBank/DDBJ whole genome shotgun (WGS) entry which is preliminary data.</text>
</comment>
<accession>A0A558BHF0</accession>
<evidence type="ECO:0000313" key="1">
    <source>
        <dbReference type="EMBL" id="TVT35940.1"/>
    </source>
</evidence>
<dbReference type="EMBL" id="VMRX01000002">
    <property type="protein sequence ID" value="TVT35940.1"/>
    <property type="molecule type" value="Genomic_DNA"/>
</dbReference>
<dbReference type="Proteomes" id="UP000319142">
    <property type="component" value="Unassembled WGS sequence"/>
</dbReference>
<sequence>MQKRIRSYVQARNEGRIPGVDGALKPEASQILFQAFIQGALERSTALEMTGASESRTARRLIKQLKDDGLLSETSSRSPLKWEIPEHAEPYYFPQLAPGI</sequence>
<dbReference type="AlphaFoldDB" id="A0A558BHF0"/>
<reference evidence="1 2" key="1">
    <citation type="submission" date="2019-07" db="EMBL/GenBank/DDBJ databases">
        <title>The pathways for chlorine oxyanion respiration interact through the shared metabolite chlorate.</title>
        <authorList>
            <person name="Barnum T.P."/>
            <person name="Cheng Y."/>
            <person name="Hill K.A."/>
            <person name="Lucas L.N."/>
            <person name="Carlson H.K."/>
            <person name="Coates J.D."/>
        </authorList>
    </citation>
    <scope>NUCLEOTIDE SEQUENCE [LARGE SCALE GENOMIC DNA]</scope>
    <source>
        <strain evidence="1">UCB</strain>
    </source>
</reference>
<dbReference type="RefSeq" id="WP_022989887.1">
    <property type="nucleotide sequence ID" value="NZ_VMRX01000002.1"/>
</dbReference>
<protein>
    <submittedName>
        <fullName evidence="1">Uncharacterized protein</fullName>
    </submittedName>
</protein>
<gene>
    <name evidence="1" type="ORF">FHK81_01615</name>
</gene>